<proteinExistence type="predicted"/>
<keyword evidence="9" id="KW-0813">Transport</keyword>
<feature type="binding site" evidence="9">
    <location>
        <position position="325"/>
    </location>
    <ligand>
        <name>Ca(2+)</name>
        <dbReference type="ChEBI" id="CHEBI:29108"/>
        <label>2</label>
    </ligand>
</feature>
<evidence type="ECO:0000256" key="6">
    <source>
        <dbReference type="ARBA" id="ARBA00022989"/>
    </source>
</evidence>
<keyword evidence="9" id="KW-0479">Metal-binding</keyword>
<evidence type="ECO:0000256" key="9">
    <source>
        <dbReference type="PIRSR" id="PIRSR603915-1"/>
    </source>
</evidence>
<accession>X6MK54</accession>
<feature type="transmembrane region" description="Helical" evidence="10">
    <location>
        <begin position="116"/>
        <end position="142"/>
    </location>
</feature>
<evidence type="ECO:0000256" key="2">
    <source>
        <dbReference type="ARBA" id="ARBA00004651"/>
    </source>
</evidence>
<dbReference type="InterPro" id="IPR011992">
    <property type="entry name" value="EF-hand-dom_pair"/>
</dbReference>
<keyword evidence="5 9" id="KW-0106">Calcium</keyword>
<dbReference type="PROSITE" id="PS00018">
    <property type="entry name" value="EF_HAND_1"/>
    <property type="match status" value="1"/>
</dbReference>
<dbReference type="Gene3D" id="1.10.287.70">
    <property type="match status" value="1"/>
</dbReference>
<evidence type="ECO:0000256" key="3">
    <source>
        <dbReference type="ARBA" id="ARBA00022673"/>
    </source>
</evidence>
<dbReference type="GO" id="GO:0005886">
    <property type="term" value="C:plasma membrane"/>
    <property type="evidence" value="ECO:0007669"/>
    <property type="project" value="UniProtKB-SubCell"/>
</dbReference>
<keyword evidence="7 10" id="KW-0472">Membrane</keyword>
<evidence type="ECO:0000256" key="7">
    <source>
        <dbReference type="ARBA" id="ARBA00023136"/>
    </source>
</evidence>
<dbReference type="PANTHER" id="PTHR10877">
    <property type="entry name" value="POLYCYSTIN FAMILY MEMBER"/>
    <property type="match status" value="1"/>
</dbReference>
<feature type="transmembrane region" description="Helical" evidence="10">
    <location>
        <begin position="31"/>
        <end position="51"/>
    </location>
</feature>
<sequence>MAFEMPNGGVFPFYEIKTWKFLRYADSDGTALAALQIVWVLFVVAFTVIMGNEMYREGCSCSKQGYWGKTRWRVLDLINYCFFYGAIIVFIANEAYRHKKGHDWKDIYQFRSFRKLQYFFLSETYILAFNGFLSFFKLFKYFSVNRRLKFFFTMLGKAGQDLLMFILVLIIFFLGFGFCGYMIFSSDVDDYRSMVYAFSNMVRFMVGDIDYSSLQVSSRTWGSVYYVLWSVLMLLILTNVFIAILSQAYSETADELSDEDKLSFGFLGMRGAVLRLQQMVRNVTKLGIDTLDADGDGQLDAQELAAKTGWTIEAAQQFIDQHDQDHNGKLSQKEWETLAQEMEQNVKPVRNSRVSLLGMANPRVSLLGMANPRRSSLFKGGAGVASGSMPLRPLHDKMTSIEELLKAQLRQSKTGTKALKEIETRHKCIFFFFFFTLSLPIKDFDPSSFVFFFFFE</sequence>
<evidence type="ECO:0000256" key="1">
    <source>
        <dbReference type="ARBA" id="ARBA00004541"/>
    </source>
</evidence>
<dbReference type="Gene3D" id="1.10.238.10">
    <property type="entry name" value="EF-hand"/>
    <property type="match status" value="1"/>
</dbReference>
<dbReference type="InterPro" id="IPR003915">
    <property type="entry name" value="PKD_2"/>
</dbReference>
<gene>
    <name evidence="12" type="ORF">RFI_23534</name>
</gene>
<keyword evidence="9" id="KW-0406">Ion transport</keyword>
<feature type="transmembrane region" description="Helical" evidence="10">
    <location>
        <begin position="162"/>
        <end position="184"/>
    </location>
</feature>
<keyword evidence="4 10" id="KW-0812">Transmembrane</keyword>
<dbReference type="Proteomes" id="UP000023152">
    <property type="component" value="Unassembled WGS sequence"/>
</dbReference>
<organism evidence="12 13">
    <name type="scientific">Reticulomyxa filosa</name>
    <dbReference type="NCBI Taxonomy" id="46433"/>
    <lineage>
        <taxon>Eukaryota</taxon>
        <taxon>Sar</taxon>
        <taxon>Rhizaria</taxon>
        <taxon>Retaria</taxon>
        <taxon>Foraminifera</taxon>
        <taxon>Monothalamids</taxon>
        <taxon>Reticulomyxidae</taxon>
        <taxon>Reticulomyxa</taxon>
    </lineage>
</organism>
<dbReference type="GO" id="GO:0005509">
    <property type="term" value="F:calcium ion binding"/>
    <property type="evidence" value="ECO:0007669"/>
    <property type="project" value="InterPro"/>
</dbReference>
<dbReference type="InterPro" id="IPR002048">
    <property type="entry name" value="EF_hand_dom"/>
</dbReference>
<feature type="binding site" evidence="9">
    <location>
        <position position="323"/>
    </location>
    <ligand>
        <name>Ca(2+)</name>
        <dbReference type="ChEBI" id="CHEBI:29108"/>
        <label>2</label>
    </ligand>
</feature>
<dbReference type="PANTHER" id="PTHR10877:SF183">
    <property type="entry name" value="AT14535P-RELATED"/>
    <property type="match status" value="1"/>
</dbReference>
<dbReference type="GO" id="GO:0005262">
    <property type="term" value="F:calcium channel activity"/>
    <property type="evidence" value="ECO:0007669"/>
    <property type="project" value="UniProtKB-KW"/>
</dbReference>
<keyword evidence="6 10" id="KW-1133">Transmembrane helix</keyword>
<evidence type="ECO:0000256" key="10">
    <source>
        <dbReference type="SAM" id="Phobius"/>
    </source>
</evidence>
<dbReference type="EMBL" id="ASPP01020363">
    <property type="protein sequence ID" value="ETO13837.1"/>
    <property type="molecule type" value="Genomic_DNA"/>
</dbReference>
<feature type="binding site" evidence="9">
    <location>
        <position position="334"/>
    </location>
    <ligand>
        <name>Ca(2+)</name>
        <dbReference type="ChEBI" id="CHEBI:29108"/>
        <label>2</label>
    </ligand>
</feature>
<dbReference type="CDD" id="cd00051">
    <property type="entry name" value="EFh"/>
    <property type="match status" value="1"/>
</dbReference>
<evidence type="ECO:0000259" key="11">
    <source>
        <dbReference type="PROSITE" id="PS50222"/>
    </source>
</evidence>
<dbReference type="InterPro" id="IPR013122">
    <property type="entry name" value="PKD1_2_channel"/>
</dbReference>
<keyword evidence="13" id="KW-1185">Reference proteome</keyword>
<dbReference type="Pfam" id="PF13202">
    <property type="entry name" value="EF-hand_5"/>
    <property type="match status" value="1"/>
</dbReference>
<name>X6MK54_RETFI</name>
<keyword evidence="8" id="KW-0968">Cytoplasmic vesicle</keyword>
<feature type="domain" description="EF-hand" evidence="11">
    <location>
        <begin position="310"/>
        <end position="345"/>
    </location>
</feature>
<dbReference type="OrthoDB" id="444119at2759"/>
<dbReference type="PRINTS" id="PR01433">
    <property type="entry name" value="POLYCYSTIN2"/>
</dbReference>
<feature type="transmembrane region" description="Helical" evidence="10">
    <location>
        <begin position="72"/>
        <end position="96"/>
    </location>
</feature>
<evidence type="ECO:0000256" key="4">
    <source>
        <dbReference type="ARBA" id="ARBA00022692"/>
    </source>
</evidence>
<keyword evidence="9" id="KW-0407">Ion channel</keyword>
<evidence type="ECO:0000256" key="5">
    <source>
        <dbReference type="ARBA" id="ARBA00022837"/>
    </source>
</evidence>
<dbReference type="InterPro" id="IPR018247">
    <property type="entry name" value="EF_Hand_1_Ca_BS"/>
</dbReference>
<evidence type="ECO:0000313" key="12">
    <source>
        <dbReference type="EMBL" id="ETO13837.1"/>
    </source>
</evidence>
<comment type="caution">
    <text evidence="12">The sequence shown here is derived from an EMBL/GenBank/DDBJ whole genome shotgun (WGS) entry which is preliminary data.</text>
</comment>
<dbReference type="SUPFAM" id="SSF47473">
    <property type="entry name" value="EF-hand"/>
    <property type="match status" value="1"/>
</dbReference>
<reference evidence="12 13" key="1">
    <citation type="journal article" date="2013" name="Curr. Biol.">
        <title>The Genome of the Foraminiferan Reticulomyxa filosa.</title>
        <authorList>
            <person name="Glockner G."/>
            <person name="Hulsmann N."/>
            <person name="Schleicher M."/>
            <person name="Noegel A.A."/>
            <person name="Eichinger L."/>
            <person name="Gallinger C."/>
            <person name="Pawlowski J."/>
            <person name="Sierra R."/>
            <person name="Euteneuer U."/>
            <person name="Pillet L."/>
            <person name="Moustafa A."/>
            <person name="Platzer M."/>
            <person name="Groth M."/>
            <person name="Szafranski K."/>
            <person name="Schliwa M."/>
        </authorList>
    </citation>
    <scope>NUCLEOTIDE SEQUENCE [LARGE SCALE GENOMIC DNA]</scope>
</reference>
<dbReference type="InterPro" id="IPR051223">
    <property type="entry name" value="Polycystin"/>
</dbReference>
<dbReference type="PROSITE" id="PS50222">
    <property type="entry name" value="EF_HAND_2"/>
    <property type="match status" value="1"/>
</dbReference>
<keyword evidence="3 9" id="KW-0107">Calcium channel</keyword>
<feature type="transmembrane region" description="Helical" evidence="10">
    <location>
        <begin position="224"/>
        <end position="245"/>
    </location>
</feature>
<keyword evidence="9" id="KW-0109">Calcium transport</keyword>
<dbReference type="AlphaFoldDB" id="X6MK54"/>
<protein>
    <recommendedName>
        <fullName evidence="11">EF-hand domain-containing protein</fullName>
    </recommendedName>
</protein>
<comment type="subcellular location">
    <subcellularLocation>
        <location evidence="2">Cell membrane</location>
        <topology evidence="2">Multi-pass membrane protein</topology>
    </subcellularLocation>
    <subcellularLocation>
        <location evidence="1">Cytoplasmic vesicle</location>
    </subcellularLocation>
</comment>
<evidence type="ECO:0000313" key="13">
    <source>
        <dbReference type="Proteomes" id="UP000023152"/>
    </source>
</evidence>
<dbReference type="GO" id="GO:0031410">
    <property type="term" value="C:cytoplasmic vesicle"/>
    <property type="evidence" value="ECO:0007669"/>
    <property type="project" value="UniProtKB-SubCell"/>
</dbReference>
<dbReference type="Pfam" id="PF08016">
    <property type="entry name" value="PKD_channel"/>
    <property type="match status" value="1"/>
</dbReference>
<evidence type="ECO:0000256" key="8">
    <source>
        <dbReference type="ARBA" id="ARBA00023329"/>
    </source>
</evidence>